<dbReference type="OrthoDB" id="8002537at2"/>
<dbReference type="EMBL" id="AP014809">
    <property type="protein sequence ID" value="BAU93828.1"/>
    <property type="molecule type" value="Genomic_DNA"/>
</dbReference>
<gene>
    <name evidence="2" type="ORF">MPPM_5223</name>
</gene>
<dbReference type="RefSeq" id="WP_096487497.1">
    <property type="nucleotide sequence ID" value="NZ_AP014809.1"/>
</dbReference>
<evidence type="ECO:0000256" key="1">
    <source>
        <dbReference type="SAM" id="MobiDB-lite"/>
    </source>
</evidence>
<name>A0A169RIN2_9HYPH</name>
<proteinExistence type="predicted"/>
<evidence type="ECO:0000313" key="3">
    <source>
        <dbReference type="Proteomes" id="UP000218288"/>
    </source>
</evidence>
<dbReference type="AlphaFoldDB" id="A0A169RIN2"/>
<evidence type="ECO:0000313" key="2">
    <source>
        <dbReference type="EMBL" id="BAU93828.1"/>
    </source>
</evidence>
<dbReference type="Proteomes" id="UP000218288">
    <property type="component" value="Chromosome"/>
</dbReference>
<organism evidence="2 3">
    <name type="scientific">Methylorubrum populi</name>
    <dbReference type="NCBI Taxonomy" id="223967"/>
    <lineage>
        <taxon>Bacteria</taxon>
        <taxon>Pseudomonadati</taxon>
        <taxon>Pseudomonadota</taxon>
        <taxon>Alphaproteobacteria</taxon>
        <taxon>Hyphomicrobiales</taxon>
        <taxon>Methylobacteriaceae</taxon>
        <taxon>Methylorubrum</taxon>
    </lineage>
</organism>
<reference evidence="2 3" key="1">
    <citation type="journal article" date="2016" name="Genome Announc.">
        <title>Complete Genome Sequence of Methylobacterium populi P-1M, Isolated from Pink-Pigmented Household Biofilm.</title>
        <authorList>
            <person name="Morohoshi T."/>
            <person name="Ikeda T."/>
        </authorList>
    </citation>
    <scope>NUCLEOTIDE SEQUENCE [LARGE SCALE GENOMIC DNA]</scope>
    <source>
        <strain evidence="2 3">P-1M</strain>
    </source>
</reference>
<protein>
    <submittedName>
        <fullName evidence="2">Uncharacterized protein</fullName>
    </submittedName>
</protein>
<sequence>MAHLATDYPGGSIVEGAMPALNGESRDRIGQGLREAYVERCDAQPITAEQVEMLLRLRQKERDRRRSP</sequence>
<accession>A0A169RIN2</accession>
<feature type="region of interest" description="Disordered" evidence="1">
    <location>
        <begin position="1"/>
        <end position="20"/>
    </location>
</feature>